<sequence length="192" mass="20757">MSIFGLSFAIIAVPFGLSTTFYIGFINGQCVAILWGWVIMSILSTCIAASLGEICAVYPTAGGVYYWAALLSNERWAPVASWTTGWLYLVGNWMSLCAIAFGGSQLILSAPSLFDQSFVASPWLVIVVFWALLVGCLLINIFGIKLLDTVNQGCIYWTGLTVIVVIAVILGMSKEKRDAAFVFTHFDASLSG</sequence>
<protein>
    <recommendedName>
        <fullName evidence="9">Amino acid permease/ SLC12A domain-containing protein</fullName>
    </recommendedName>
</protein>
<evidence type="ECO:0000256" key="3">
    <source>
        <dbReference type="ARBA" id="ARBA00022692"/>
    </source>
</evidence>
<dbReference type="PANTHER" id="PTHR45649:SF3">
    <property type="entry name" value="POLYAMINE TRANSPORTER TPO5"/>
    <property type="match status" value="1"/>
</dbReference>
<feature type="transmembrane region" description="Helical" evidence="6">
    <location>
        <begin position="120"/>
        <end position="143"/>
    </location>
</feature>
<keyword evidence="5 6" id="KW-0472">Membrane</keyword>
<evidence type="ECO:0000313" key="8">
    <source>
        <dbReference type="Proteomes" id="UP001143548"/>
    </source>
</evidence>
<keyword evidence="4 6" id="KW-1133">Transmembrane helix</keyword>
<dbReference type="InterPro" id="IPR002293">
    <property type="entry name" value="AA/rel_permease1"/>
</dbReference>
<evidence type="ECO:0000313" key="7">
    <source>
        <dbReference type="EMBL" id="GKZ28034.1"/>
    </source>
</evidence>
<evidence type="ECO:0000256" key="4">
    <source>
        <dbReference type="ARBA" id="ARBA00022989"/>
    </source>
</evidence>
<feature type="transmembrane region" description="Helical" evidence="6">
    <location>
        <begin position="86"/>
        <end position="108"/>
    </location>
</feature>
<comment type="caution">
    <text evidence="7">The sequence shown here is derived from an EMBL/GenBank/DDBJ whole genome shotgun (WGS) entry which is preliminary data.</text>
</comment>
<dbReference type="GO" id="GO:0022857">
    <property type="term" value="F:transmembrane transporter activity"/>
    <property type="evidence" value="ECO:0007669"/>
    <property type="project" value="InterPro"/>
</dbReference>
<feature type="transmembrane region" description="Helical" evidence="6">
    <location>
        <begin position="33"/>
        <end position="66"/>
    </location>
</feature>
<dbReference type="AlphaFoldDB" id="A0A9W5Z293"/>
<name>A0A9W5Z293_9EURO</name>
<gene>
    <name evidence="7" type="ORF">AbraCBS73388_009149</name>
</gene>
<comment type="subcellular location">
    <subcellularLocation>
        <location evidence="1">Membrane</location>
        <topology evidence="1">Multi-pass membrane protein</topology>
    </subcellularLocation>
</comment>
<feature type="transmembrane region" description="Helical" evidence="6">
    <location>
        <begin position="155"/>
        <end position="173"/>
    </location>
</feature>
<evidence type="ECO:0000256" key="2">
    <source>
        <dbReference type="ARBA" id="ARBA00022448"/>
    </source>
</evidence>
<feature type="transmembrane region" description="Helical" evidence="6">
    <location>
        <begin position="6"/>
        <end position="26"/>
    </location>
</feature>
<organism evidence="7 8">
    <name type="scientific">Aspergillus brasiliensis</name>
    <dbReference type="NCBI Taxonomy" id="319629"/>
    <lineage>
        <taxon>Eukaryota</taxon>
        <taxon>Fungi</taxon>
        <taxon>Dikarya</taxon>
        <taxon>Ascomycota</taxon>
        <taxon>Pezizomycotina</taxon>
        <taxon>Eurotiomycetes</taxon>
        <taxon>Eurotiomycetidae</taxon>
        <taxon>Eurotiales</taxon>
        <taxon>Aspergillaceae</taxon>
        <taxon>Aspergillus</taxon>
        <taxon>Aspergillus subgen. Circumdati</taxon>
    </lineage>
</organism>
<dbReference type="PANTHER" id="PTHR45649">
    <property type="entry name" value="AMINO-ACID PERMEASE BAT1"/>
    <property type="match status" value="1"/>
</dbReference>
<evidence type="ECO:0008006" key="9">
    <source>
        <dbReference type="Google" id="ProtNLM"/>
    </source>
</evidence>
<evidence type="ECO:0000256" key="1">
    <source>
        <dbReference type="ARBA" id="ARBA00004141"/>
    </source>
</evidence>
<accession>A0A9W5Z293</accession>
<dbReference type="Gene3D" id="1.20.1740.10">
    <property type="entry name" value="Amino acid/polyamine transporter I"/>
    <property type="match status" value="1"/>
</dbReference>
<feature type="non-terminal residue" evidence="7">
    <location>
        <position position="1"/>
    </location>
</feature>
<keyword evidence="2" id="KW-0813">Transport</keyword>
<evidence type="ECO:0000256" key="5">
    <source>
        <dbReference type="ARBA" id="ARBA00023136"/>
    </source>
</evidence>
<dbReference type="Proteomes" id="UP001143548">
    <property type="component" value="Unassembled WGS sequence"/>
</dbReference>
<evidence type="ECO:0000256" key="6">
    <source>
        <dbReference type="SAM" id="Phobius"/>
    </source>
</evidence>
<dbReference type="EMBL" id="BROQ01000594">
    <property type="protein sequence ID" value="GKZ28034.1"/>
    <property type="molecule type" value="Genomic_DNA"/>
</dbReference>
<keyword evidence="3 6" id="KW-0812">Transmembrane</keyword>
<dbReference type="Pfam" id="PF13520">
    <property type="entry name" value="AA_permease_2"/>
    <property type="match status" value="1"/>
</dbReference>
<dbReference type="GO" id="GO:0016020">
    <property type="term" value="C:membrane"/>
    <property type="evidence" value="ECO:0007669"/>
    <property type="project" value="UniProtKB-SubCell"/>
</dbReference>
<reference evidence="7" key="1">
    <citation type="submission" date="2022-07" db="EMBL/GenBank/DDBJ databases">
        <title>Taxonomy of Aspergillus series Nigri: significant species reduction supported by multi-species coalescent approaches.</title>
        <authorList>
            <person name="Bian C."/>
            <person name="Kusuya Y."/>
            <person name="Sklenar F."/>
            <person name="D'hooge E."/>
            <person name="Yaguchi T."/>
            <person name="Takahashi H."/>
            <person name="Hubka V."/>
        </authorList>
    </citation>
    <scope>NUCLEOTIDE SEQUENCE</scope>
    <source>
        <strain evidence="7">CBS 733.88</strain>
    </source>
</reference>
<proteinExistence type="predicted"/>